<reference evidence="2 3" key="1">
    <citation type="submission" date="2015-04" db="EMBL/GenBank/DDBJ databases">
        <authorList>
            <person name="Syromyatnikov M.Y."/>
            <person name="Popov V.N."/>
        </authorList>
    </citation>
    <scope>NUCLEOTIDE SEQUENCE [LARGE SCALE GENOMIC DNA]</scope>
</reference>
<evidence type="ECO:0000313" key="2">
    <source>
        <dbReference type="EMBL" id="CRK91193.1"/>
    </source>
</evidence>
<dbReference type="Proteomes" id="UP000183832">
    <property type="component" value="Unassembled WGS sequence"/>
</dbReference>
<evidence type="ECO:0000256" key="1">
    <source>
        <dbReference type="SAM" id="MobiDB-lite"/>
    </source>
</evidence>
<feature type="compositionally biased region" description="Basic residues" evidence="1">
    <location>
        <begin position="21"/>
        <end position="30"/>
    </location>
</feature>
<keyword evidence="3" id="KW-1185">Reference proteome</keyword>
<organism evidence="2 3">
    <name type="scientific">Clunio marinus</name>
    <dbReference type="NCBI Taxonomy" id="568069"/>
    <lineage>
        <taxon>Eukaryota</taxon>
        <taxon>Metazoa</taxon>
        <taxon>Ecdysozoa</taxon>
        <taxon>Arthropoda</taxon>
        <taxon>Hexapoda</taxon>
        <taxon>Insecta</taxon>
        <taxon>Pterygota</taxon>
        <taxon>Neoptera</taxon>
        <taxon>Endopterygota</taxon>
        <taxon>Diptera</taxon>
        <taxon>Nematocera</taxon>
        <taxon>Chironomoidea</taxon>
        <taxon>Chironomidae</taxon>
        <taxon>Clunio</taxon>
    </lineage>
</organism>
<proteinExistence type="predicted"/>
<dbReference type="EMBL" id="CVRI01000020">
    <property type="protein sequence ID" value="CRK91193.1"/>
    <property type="molecule type" value="Genomic_DNA"/>
</dbReference>
<name>A0A1J1HYI7_9DIPT</name>
<evidence type="ECO:0000313" key="3">
    <source>
        <dbReference type="Proteomes" id="UP000183832"/>
    </source>
</evidence>
<dbReference type="AlphaFoldDB" id="A0A1J1HYI7"/>
<feature type="region of interest" description="Disordered" evidence="1">
    <location>
        <begin position="1"/>
        <end position="30"/>
    </location>
</feature>
<gene>
    <name evidence="2" type="ORF">CLUMA_CG004876</name>
</gene>
<accession>A0A1J1HYI7</accession>
<sequence length="141" mass="16228">METVTSAPLLSDGKELTTKSRNTRRKDGRKLTTKNLKHRNYKLFAEAAKEWNNSCSSIAWEGGSGFEQNYNSSYQSFKLSVHQLKTSLASMSMKVINSSAVKGWERFHNESYKFLPTKPTVIHHKAHKNEFYQEIIVIKKD</sequence>
<protein>
    <submittedName>
        <fullName evidence="2">CLUMA_CG004876, isoform A</fullName>
    </submittedName>
</protein>